<dbReference type="GO" id="GO:0003713">
    <property type="term" value="F:transcription coactivator activity"/>
    <property type="evidence" value="ECO:0007669"/>
    <property type="project" value="InterPro"/>
</dbReference>
<keyword evidence="2" id="KW-1185">Reference proteome</keyword>
<dbReference type="HAMAP" id="MF_03046">
    <property type="entry name" value="ENY2_Sus1"/>
    <property type="match status" value="1"/>
</dbReference>
<dbReference type="STRING" id="407821.A0A087T849"/>
<proteinExistence type="inferred from homology"/>
<reference evidence="1 2" key="1">
    <citation type="submission" date="2013-11" db="EMBL/GenBank/DDBJ databases">
        <title>Genome sequencing of Stegodyphus mimosarum.</title>
        <authorList>
            <person name="Bechsgaard J."/>
        </authorList>
    </citation>
    <scope>NUCLEOTIDE SEQUENCE [LARGE SCALE GENOMIC DNA]</scope>
</reference>
<dbReference type="GO" id="GO:0000124">
    <property type="term" value="C:SAGA complex"/>
    <property type="evidence" value="ECO:0007669"/>
    <property type="project" value="InterPro"/>
</dbReference>
<sequence length="134" mass="15750">MREDIRTYLVESGEICRLKDFVKRRLTEHDWRGEMKTYCRGIIIKRGIEKLKYEELMNEMTSAGREIVKERGMANLTVDELYKELTPNGRNIARERGAENLTVDELLNEVTPKAKELIPDSVKQELQQQLQGYF</sequence>
<feature type="non-terminal residue" evidence="1">
    <location>
        <position position="134"/>
    </location>
</feature>
<dbReference type="GO" id="GO:0005643">
    <property type="term" value="C:nuclear pore"/>
    <property type="evidence" value="ECO:0007669"/>
    <property type="project" value="InterPro"/>
</dbReference>
<dbReference type="AlphaFoldDB" id="A0A087T849"/>
<dbReference type="OrthoDB" id="6221744at2759"/>
<protein>
    <submittedName>
        <fullName evidence="1">Enhancer of yellow 2 transcription factor-like protein</fullName>
    </submittedName>
</protein>
<organism evidence="1 2">
    <name type="scientific">Stegodyphus mimosarum</name>
    <name type="common">African social velvet spider</name>
    <dbReference type="NCBI Taxonomy" id="407821"/>
    <lineage>
        <taxon>Eukaryota</taxon>
        <taxon>Metazoa</taxon>
        <taxon>Ecdysozoa</taxon>
        <taxon>Arthropoda</taxon>
        <taxon>Chelicerata</taxon>
        <taxon>Arachnida</taxon>
        <taxon>Araneae</taxon>
        <taxon>Araneomorphae</taxon>
        <taxon>Entelegynae</taxon>
        <taxon>Eresoidea</taxon>
        <taxon>Eresidae</taxon>
        <taxon>Stegodyphus</taxon>
    </lineage>
</organism>
<evidence type="ECO:0000313" key="2">
    <source>
        <dbReference type="Proteomes" id="UP000054359"/>
    </source>
</evidence>
<dbReference type="EMBL" id="KK113895">
    <property type="protein sequence ID" value="KFM61288.1"/>
    <property type="molecule type" value="Genomic_DNA"/>
</dbReference>
<dbReference type="GO" id="GO:0006406">
    <property type="term" value="P:mRNA export from nucleus"/>
    <property type="evidence" value="ECO:0007669"/>
    <property type="project" value="InterPro"/>
</dbReference>
<evidence type="ECO:0000313" key="1">
    <source>
        <dbReference type="EMBL" id="KFM61288.1"/>
    </source>
</evidence>
<dbReference type="InterPro" id="IPR038212">
    <property type="entry name" value="TF_EnY2_sf"/>
</dbReference>
<gene>
    <name evidence="1" type="ORF">X975_05706</name>
</gene>
<dbReference type="Gene3D" id="1.10.246.140">
    <property type="match status" value="2"/>
</dbReference>
<dbReference type="InterPro" id="IPR018783">
    <property type="entry name" value="TF_ENY2"/>
</dbReference>
<dbReference type="PANTHER" id="PTHR12514">
    <property type="entry name" value="ENHANCER OF YELLOW 2 TRANSCRIPTION FACTOR"/>
    <property type="match status" value="1"/>
</dbReference>
<name>A0A087T849_STEMI</name>
<dbReference type="Proteomes" id="UP000054359">
    <property type="component" value="Unassembled WGS sequence"/>
</dbReference>
<dbReference type="Pfam" id="PF10163">
    <property type="entry name" value="EnY2"/>
    <property type="match status" value="2"/>
</dbReference>
<accession>A0A087T849</accession>